<evidence type="ECO:0000313" key="2">
    <source>
        <dbReference type="Proteomes" id="UP001634007"/>
    </source>
</evidence>
<dbReference type="Proteomes" id="UP001634007">
    <property type="component" value="Unassembled WGS sequence"/>
</dbReference>
<gene>
    <name evidence="1" type="ORF">ACJRO7_015834</name>
</gene>
<evidence type="ECO:0000313" key="1">
    <source>
        <dbReference type="EMBL" id="KAL3746960.1"/>
    </source>
</evidence>
<sequence>MEAVGTQQQLLVNLVVGFMEATQAQQLMRESWRTWWSSEQAGVESASSGQRGCRGWWCLADREAAARAAAVTAFRLAAATVAAVVATSRGGCWLQVSGTVLLAWWAAVASGRSRDSDAAAREEQQLGVRGFWGCRSATAQAEQRRQRQEQAERGVVRCWL</sequence>
<reference evidence="1 2" key="1">
    <citation type="submission" date="2024-11" db="EMBL/GenBank/DDBJ databases">
        <title>Chromosome-level genome assembly of Eucalyptus globulus Labill. provides insights into its genome evolution.</title>
        <authorList>
            <person name="Li X."/>
        </authorList>
    </citation>
    <scope>NUCLEOTIDE SEQUENCE [LARGE SCALE GENOMIC DNA]</scope>
    <source>
        <strain evidence="1">CL2024</strain>
        <tissue evidence="1">Fresh tender leaves</tissue>
    </source>
</reference>
<comment type="caution">
    <text evidence="1">The sequence shown here is derived from an EMBL/GenBank/DDBJ whole genome shotgun (WGS) entry which is preliminary data.</text>
</comment>
<dbReference type="AlphaFoldDB" id="A0ABD3L519"/>
<keyword evidence="2" id="KW-1185">Reference proteome</keyword>
<organism evidence="1 2">
    <name type="scientific">Eucalyptus globulus</name>
    <name type="common">Tasmanian blue gum</name>
    <dbReference type="NCBI Taxonomy" id="34317"/>
    <lineage>
        <taxon>Eukaryota</taxon>
        <taxon>Viridiplantae</taxon>
        <taxon>Streptophyta</taxon>
        <taxon>Embryophyta</taxon>
        <taxon>Tracheophyta</taxon>
        <taxon>Spermatophyta</taxon>
        <taxon>Magnoliopsida</taxon>
        <taxon>eudicotyledons</taxon>
        <taxon>Gunneridae</taxon>
        <taxon>Pentapetalae</taxon>
        <taxon>rosids</taxon>
        <taxon>malvids</taxon>
        <taxon>Myrtales</taxon>
        <taxon>Myrtaceae</taxon>
        <taxon>Myrtoideae</taxon>
        <taxon>Eucalypteae</taxon>
        <taxon>Eucalyptus</taxon>
    </lineage>
</organism>
<proteinExistence type="predicted"/>
<protein>
    <submittedName>
        <fullName evidence="1">Uncharacterized protein</fullName>
    </submittedName>
</protein>
<accession>A0ABD3L519</accession>
<dbReference type="EMBL" id="JBJKBG010000003">
    <property type="protein sequence ID" value="KAL3746960.1"/>
    <property type="molecule type" value="Genomic_DNA"/>
</dbReference>
<name>A0ABD3L519_EUCGL</name>